<gene>
    <name evidence="24" type="ORF">FEM54_27910</name>
</gene>
<evidence type="ECO:0000256" key="4">
    <source>
        <dbReference type="ARBA" id="ARBA00022475"/>
    </source>
</evidence>
<keyword evidence="5" id="KW-0997">Cell inner membrane</keyword>
<evidence type="ECO:0000256" key="17">
    <source>
        <dbReference type="PROSITE-ProRule" id="PRU00169"/>
    </source>
</evidence>
<evidence type="ECO:0000256" key="7">
    <source>
        <dbReference type="ARBA" id="ARBA00022679"/>
    </source>
</evidence>
<dbReference type="CDD" id="cd13705">
    <property type="entry name" value="PBP2_BvgS_D1"/>
    <property type="match status" value="1"/>
</dbReference>
<dbReference type="Pfam" id="PF00497">
    <property type="entry name" value="SBP_bac_3"/>
    <property type="match status" value="1"/>
</dbReference>
<evidence type="ECO:0000256" key="18">
    <source>
        <dbReference type="SAM" id="Phobius"/>
    </source>
</evidence>
<dbReference type="InterPro" id="IPR049870">
    <property type="entry name" value="BvgS-like_periplasmic1"/>
</dbReference>
<dbReference type="Pfam" id="PF08448">
    <property type="entry name" value="PAS_4"/>
    <property type="match status" value="1"/>
</dbReference>
<feature type="domain" description="Histidine kinase" evidence="19">
    <location>
        <begin position="605"/>
        <end position="828"/>
    </location>
</feature>
<dbReference type="InterPro" id="IPR036097">
    <property type="entry name" value="HisK_dim/P_sf"/>
</dbReference>
<evidence type="ECO:0000256" key="15">
    <source>
        <dbReference type="ARBA" id="ARBA00023136"/>
    </source>
</evidence>
<evidence type="ECO:0000256" key="2">
    <source>
        <dbReference type="ARBA" id="ARBA00004429"/>
    </source>
</evidence>
<dbReference type="NCBIfam" id="TIGR00229">
    <property type="entry name" value="sensory_box"/>
    <property type="match status" value="1"/>
</dbReference>
<accession>A0ABY2TX51</accession>
<dbReference type="InterPro" id="IPR000014">
    <property type="entry name" value="PAS"/>
</dbReference>
<keyword evidence="11" id="KW-0418">Kinase</keyword>
<dbReference type="Pfam" id="PF00072">
    <property type="entry name" value="Response_reg"/>
    <property type="match status" value="1"/>
</dbReference>
<dbReference type="PROSITE" id="PS50894">
    <property type="entry name" value="HPT"/>
    <property type="match status" value="1"/>
</dbReference>
<dbReference type="Gene3D" id="3.40.50.2300">
    <property type="match status" value="1"/>
</dbReference>
<evidence type="ECO:0000256" key="9">
    <source>
        <dbReference type="ARBA" id="ARBA00022729"/>
    </source>
</evidence>
<keyword evidence="25" id="KW-1185">Reference proteome</keyword>
<feature type="non-terminal residue" evidence="24">
    <location>
        <position position="1"/>
    </location>
</feature>
<dbReference type="InterPro" id="IPR005467">
    <property type="entry name" value="His_kinase_dom"/>
</dbReference>
<dbReference type="SMART" id="SM00448">
    <property type="entry name" value="REC"/>
    <property type="match status" value="1"/>
</dbReference>
<dbReference type="CDD" id="cd17546">
    <property type="entry name" value="REC_hyHK_CKI1_RcsC-like"/>
    <property type="match status" value="1"/>
</dbReference>
<dbReference type="SUPFAM" id="SSF52172">
    <property type="entry name" value="CheY-like"/>
    <property type="match status" value="1"/>
</dbReference>
<protein>
    <recommendedName>
        <fullName evidence="3">histidine kinase</fullName>
        <ecNumber evidence="3">2.7.13.3</ecNumber>
    </recommendedName>
</protein>
<dbReference type="CDD" id="cd13707">
    <property type="entry name" value="PBP2_BvgS_D2"/>
    <property type="match status" value="1"/>
</dbReference>
<dbReference type="PANTHER" id="PTHR43047">
    <property type="entry name" value="TWO-COMPONENT HISTIDINE PROTEIN KINASE"/>
    <property type="match status" value="1"/>
</dbReference>
<dbReference type="CDD" id="cd00130">
    <property type="entry name" value="PAS"/>
    <property type="match status" value="1"/>
</dbReference>
<keyword evidence="12" id="KW-0067">ATP-binding</keyword>
<dbReference type="SMART" id="SM00388">
    <property type="entry name" value="HisKA"/>
    <property type="match status" value="1"/>
</dbReference>
<dbReference type="RefSeq" id="WP_138453793.1">
    <property type="nucleotide sequence ID" value="NZ_VBVZ01000631.1"/>
</dbReference>
<organism evidence="24 25">
    <name type="scientific">Pseudomonas edaphica</name>
    <dbReference type="NCBI Taxonomy" id="2006980"/>
    <lineage>
        <taxon>Bacteria</taxon>
        <taxon>Pseudomonadati</taxon>
        <taxon>Pseudomonadota</taxon>
        <taxon>Gammaproteobacteria</taxon>
        <taxon>Pseudomonadales</taxon>
        <taxon>Pseudomonadaceae</taxon>
        <taxon>Pseudomonas</taxon>
    </lineage>
</organism>
<sequence length="1098" mass="121601">AGELDLLGSAREYETAQAGLVMSRAYILDQMMLATHRGSVGDVQQDLAGERLAMSKYYVEPSAIQALYPKAKIELYPSALEGISAVAFGQADAFVGAGITSSYLIGQNFYTDLHLRPSVDKKVSGVGFVLNADNKQLLRVLNQALNAIPAAEKQSIARRWRLRSTAAEGFDLGFTPQEEQWLAEHPKLRVALIDGNPPLTFFDQNDLLRGLNADLLEKISQRTHLQFEVVRAGSFDEQADLLSKGKADFSPTFQHDQRLGELRYTRPYMTNPDVFVSRVGEAEPKSLEEMSGKRLVVSPGSYWAAYVRQNYPDITLMEAGSRADQMALVAQNKADATLSILLASRYMISTFYRDRLRITRTMGGEHPAQLRLATDRRSFELHSILDKTLRSFSREELDDLSDRWRGEVMLDNRGTQASQRAFLKWLAVAIGLLLAAAGWIIYLRRLIQRRAAAEQALKEQMDFLHVLIDGLPHPIYVRDRQARMLLCNTRYLEAVGRTEEQAMGTAIAGAVGIAPSDAHAFEQQYREVMEAGQEQIQDRQLVLADGQTIDAYHWILPFRDSSGEVKGIIAGWIDISERARLLSELKEAKHEADGANRAKTTFLATMSHELRTPINAVVGMLELAMKKADQGILDRFAIEVASSAARALLELIGDILDVARIESGRLTLTPQRAAFKEMVEEVVRVQAASARLKQLPLVLEFDERANREVLIDPLRFKQVLANLLSNAIKFTEKGEVLVSVKATLDEENQQMSIQLRVRDTGIGISAEDQLKLFAPFTQVGSQSQLTVGGSGLGLTISRTLCTMMDGELKLSSVPGLGTQTEVLLTLPILAPLPRSQPEPAELLPASELNILVVDDYPANRLLLLQQLSYLGHSVKDEQDGAHGLRTWRSHPFDVVITDCNMPVMNGYELAKAIRDDEAASGKPPCLILGFTANAQPDEVDRCLAAGMDDCLFKPISMKDLAARLSGVESSFEPMPDNDDVTHLDDEIDLVSLEQLTYGDQASIRSLLQDLLSSNEEDQVRLLKLFSQNDLTGLADLAHRVKGGARIVKAKRLIHCCEQLQIDCDGHDAARLTQSVDALHQTMDALTQVLTQRIAQSVD</sequence>
<dbReference type="EC" id="2.7.13.3" evidence="3"/>
<dbReference type="InterPro" id="IPR004358">
    <property type="entry name" value="Sig_transdc_His_kin-like_C"/>
</dbReference>
<dbReference type="SUPFAM" id="SSF53850">
    <property type="entry name" value="Periplasmic binding protein-like II"/>
    <property type="match status" value="2"/>
</dbReference>
<dbReference type="InterPro" id="IPR049871">
    <property type="entry name" value="BvgS-like_periplasmic2"/>
</dbReference>
<feature type="domain" description="HPt" evidence="23">
    <location>
        <begin position="999"/>
        <end position="1092"/>
    </location>
</feature>
<dbReference type="PROSITE" id="PS50112">
    <property type="entry name" value="PAS"/>
    <property type="match status" value="1"/>
</dbReference>
<evidence type="ECO:0000256" key="13">
    <source>
        <dbReference type="ARBA" id="ARBA00022989"/>
    </source>
</evidence>
<evidence type="ECO:0000256" key="12">
    <source>
        <dbReference type="ARBA" id="ARBA00022840"/>
    </source>
</evidence>
<dbReference type="InterPro" id="IPR011006">
    <property type="entry name" value="CheY-like_superfamily"/>
</dbReference>
<dbReference type="Gene3D" id="1.10.287.130">
    <property type="match status" value="1"/>
</dbReference>
<dbReference type="InterPro" id="IPR001789">
    <property type="entry name" value="Sig_transdc_resp-reg_receiver"/>
</dbReference>
<dbReference type="SMART" id="SM00062">
    <property type="entry name" value="PBPb"/>
    <property type="match status" value="1"/>
</dbReference>
<dbReference type="PROSITE" id="PS50113">
    <property type="entry name" value="PAC"/>
    <property type="match status" value="1"/>
</dbReference>
<dbReference type="InterPro" id="IPR035965">
    <property type="entry name" value="PAS-like_dom_sf"/>
</dbReference>
<comment type="subcellular location">
    <subcellularLocation>
        <location evidence="2">Cell inner membrane</location>
        <topology evidence="2">Multi-pass membrane protein</topology>
    </subcellularLocation>
</comment>
<dbReference type="InterPro" id="IPR001638">
    <property type="entry name" value="Solute-binding_3/MltF_N"/>
</dbReference>
<dbReference type="PROSITE" id="PS50109">
    <property type="entry name" value="HIS_KIN"/>
    <property type="match status" value="1"/>
</dbReference>
<comment type="caution">
    <text evidence="24">The sequence shown here is derived from an EMBL/GenBank/DDBJ whole genome shotgun (WGS) entry which is preliminary data.</text>
</comment>
<evidence type="ECO:0000259" key="19">
    <source>
        <dbReference type="PROSITE" id="PS50109"/>
    </source>
</evidence>
<dbReference type="InterPro" id="IPR003661">
    <property type="entry name" value="HisK_dim/P_dom"/>
</dbReference>
<evidence type="ECO:0000256" key="3">
    <source>
        <dbReference type="ARBA" id="ARBA00012438"/>
    </source>
</evidence>
<name>A0ABY2TX51_9PSED</name>
<proteinExistence type="predicted"/>
<evidence type="ECO:0000259" key="23">
    <source>
        <dbReference type="PROSITE" id="PS50894"/>
    </source>
</evidence>
<feature type="transmembrane region" description="Helical" evidence="18">
    <location>
        <begin position="422"/>
        <end position="442"/>
    </location>
</feature>
<dbReference type="PROSITE" id="PS50110">
    <property type="entry name" value="RESPONSE_REGULATORY"/>
    <property type="match status" value="1"/>
</dbReference>
<dbReference type="InterPro" id="IPR036641">
    <property type="entry name" value="HPT_dom_sf"/>
</dbReference>
<dbReference type="SMART" id="SM00091">
    <property type="entry name" value="PAS"/>
    <property type="match status" value="1"/>
</dbReference>
<evidence type="ECO:0000256" key="11">
    <source>
        <dbReference type="ARBA" id="ARBA00022777"/>
    </source>
</evidence>
<feature type="modified residue" description="Phosphohistidine" evidence="16">
    <location>
        <position position="1038"/>
    </location>
</feature>
<dbReference type="Pfam" id="PF00512">
    <property type="entry name" value="HisKA"/>
    <property type="match status" value="1"/>
</dbReference>
<dbReference type="EMBL" id="VBVZ01000631">
    <property type="protein sequence ID" value="TLG88079.1"/>
    <property type="molecule type" value="Genomic_DNA"/>
</dbReference>
<dbReference type="PRINTS" id="PR00344">
    <property type="entry name" value="BCTRLSENSOR"/>
</dbReference>
<evidence type="ECO:0000256" key="6">
    <source>
        <dbReference type="ARBA" id="ARBA00022553"/>
    </source>
</evidence>
<evidence type="ECO:0000256" key="8">
    <source>
        <dbReference type="ARBA" id="ARBA00022692"/>
    </source>
</evidence>
<keyword evidence="15 18" id="KW-0472">Membrane</keyword>
<feature type="modified residue" description="4-aspartylphosphate" evidence="17">
    <location>
        <position position="898"/>
    </location>
</feature>
<dbReference type="InterPro" id="IPR013656">
    <property type="entry name" value="PAS_4"/>
</dbReference>
<evidence type="ECO:0000256" key="16">
    <source>
        <dbReference type="PROSITE-ProRule" id="PRU00110"/>
    </source>
</evidence>
<dbReference type="CDD" id="cd00082">
    <property type="entry name" value="HisKA"/>
    <property type="match status" value="1"/>
</dbReference>
<dbReference type="Pfam" id="PF01627">
    <property type="entry name" value="Hpt"/>
    <property type="match status" value="1"/>
</dbReference>
<evidence type="ECO:0000256" key="14">
    <source>
        <dbReference type="ARBA" id="ARBA00023012"/>
    </source>
</evidence>
<keyword evidence="13 18" id="KW-1133">Transmembrane helix</keyword>
<evidence type="ECO:0000259" key="20">
    <source>
        <dbReference type="PROSITE" id="PS50110"/>
    </source>
</evidence>
<dbReference type="InterPro" id="IPR003594">
    <property type="entry name" value="HATPase_dom"/>
</dbReference>
<dbReference type="Gene3D" id="3.40.190.10">
    <property type="entry name" value="Periplasmic binding protein-like II"/>
    <property type="match status" value="3"/>
</dbReference>
<keyword evidence="10" id="KW-0547">Nucleotide-binding</keyword>
<keyword evidence="8 18" id="KW-0812">Transmembrane</keyword>
<dbReference type="SMART" id="SM00387">
    <property type="entry name" value="HATPase_c"/>
    <property type="match status" value="1"/>
</dbReference>
<keyword evidence="6 17" id="KW-0597">Phosphoprotein</keyword>
<keyword evidence="4" id="KW-1003">Cell membrane</keyword>
<dbReference type="SUPFAM" id="SSF47384">
    <property type="entry name" value="Homodimeric domain of signal transducing histidine kinase"/>
    <property type="match status" value="1"/>
</dbReference>
<dbReference type="CDD" id="cd00088">
    <property type="entry name" value="HPT"/>
    <property type="match status" value="1"/>
</dbReference>
<evidence type="ECO:0000313" key="25">
    <source>
        <dbReference type="Proteomes" id="UP000304941"/>
    </source>
</evidence>
<dbReference type="Pfam" id="PF02518">
    <property type="entry name" value="HATPase_c"/>
    <property type="match status" value="1"/>
</dbReference>
<evidence type="ECO:0000256" key="10">
    <source>
        <dbReference type="ARBA" id="ARBA00022741"/>
    </source>
</evidence>
<keyword evidence="14" id="KW-0902">Two-component regulatory system</keyword>
<evidence type="ECO:0000259" key="22">
    <source>
        <dbReference type="PROSITE" id="PS50113"/>
    </source>
</evidence>
<evidence type="ECO:0000256" key="1">
    <source>
        <dbReference type="ARBA" id="ARBA00000085"/>
    </source>
</evidence>
<comment type="catalytic activity">
    <reaction evidence="1">
        <text>ATP + protein L-histidine = ADP + protein N-phospho-L-histidine.</text>
        <dbReference type="EC" id="2.7.13.3"/>
    </reaction>
</comment>
<evidence type="ECO:0000313" key="24">
    <source>
        <dbReference type="EMBL" id="TLG88079.1"/>
    </source>
</evidence>
<feature type="domain" description="Response regulatory" evidence="20">
    <location>
        <begin position="849"/>
        <end position="968"/>
    </location>
</feature>
<evidence type="ECO:0000256" key="5">
    <source>
        <dbReference type="ARBA" id="ARBA00022519"/>
    </source>
</evidence>
<dbReference type="Gene3D" id="3.30.450.20">
    <property type="entry name" value="PAS domain"/>
    <property type="match status" value="1"/>
</dbReference>
<dbReference type="Gene3D" id="1.20.120.160">
    <property type="entry name" value="HPT domain"/>
    <property type="match status" value="1"/>
</dbReference>
<reference evidence="24 25" key="1">
    <citation type="submission" date="2019-05" db="EMBL/GenBank/DDBJ databases">
        <title>Pseudomonas edaphica sp. nov., isolated from rhizospheric soil of Cistus ladanifer L. in Spain.</title>
        <authorList>
            <person name="Peix A."/>
        </authorList>
    </citation>
    <scope>NUCLEOTIDE SEQUENCE [LARGE SCALE GENOMIC DNA]</scope>
    <source>
        <strain evidence="24 25">RD25</strain>
    </source>
</reference>
<dbReference type="SUPFAM" id="SSF55874">
    <property type="entry name" value="ATPase domain of HSP90 chaperone/DNA topoisomerase II/histidine kinase"/>
    <property type="match status" value="1"/>
</dbReference>
<dbReference type="InterPro" id="IPR008207">
    <property type="entry name" value="Sig_transdc_His_kin_Hpt_dom"/>
</dbReference>
<keyword evidence="7" id="KW-0808">Transferase</keyword>
<feature type="domain" description="PAC" evidence="22">
    <location>
        <begin position="535"/>
        <end position="587"/>
    </location>
</feature>
<dbReference type="PANTHER" id="PTHR43047:SF72">
    <property type="entry name" value="OSMOSENSING HISTIDINE PROTEIN KINASE SLN1"/>
    <property type="match status" value="1"/>
</dbReference>
<dbReference type="Proteomes" id="UP000304941">
    <property type="component" value="Unassembled WGS sequence"/>
</dbReference>
<evidence type="ECO:0000259" key="21">
    <source>
        <dbReference type="PROSITE" id="PS50112"/>
    </source>
</evidence>
<keyword evidence="9" id="KW-0732">Signal</keyword>
<dbReference type="Gene3D" id="3.30.565.10">
    <property type="entry name" value="Histidine kinase-like ATPase, C-terminal domain"/>
    <property type="match status" value="1"/>
</dbReference>
<dbReference type="SUPFAM" id="SSF47226">
    <property type="entry name" value="Histidine-containing phosphotransfer domain, HPT domain"/>
    <property type="match status" value="1"/>
</dbReference>
<feature type="domain" description="PAS" evidence="21">
    <location>
        <begin position="460"/>
        <end position="532"/>
    </location>
</feature>
<dbReference type="SUPFAM" id="SSF55785">
    <property type="entry name" value="PYP-like sensor domain (PAS domain)"/>
    <property type="match status" value="1"/>
</dbReference>
<dbReference type="InterPro" id="IPR036890">
    <property type="entry name" value="HATPase_C_sf"/>
</dbReference>
<dbReference type="CDD" id="cd16922">
    <property type="entry name" value="HATPase_EvgS-ArcB-TorS-like"/>
    <property type="match status" value="1"/>
</dbReference>
<dbReference type="InterPro" id="IPR000700">
    <property type="entry name" value="PAS-assoc_C"/>
</dbReference>